<gene>
    <name evidence="3" type="ORF">NEMBOFW57_010878</name>
</gene>
<evidence type="ECO:0000256" key="1">
    <source>
        <dbReference type="SAM" id="MobiDB-lite"/>
    </source>
</evidence>
<evidence type="ECO:0000313" key="4">
    <source>
        <dbReference type="Proteomes" id="UP001197093"/>
    </source>
</evidence>
<dbReference type="InterPro" id="IPR024983">
    <property type="entry name" value="CHAT_dom"/>
</dbReference>
<sequence length="1163" mass="129182">MDNTCGLFPLLESSTHAAASGRFSEAMPTVNYVTTILVYHELRTLGKLVGCMDMPPELPKPFFDSLLDRLLLTQRYDEARRVAALGRHWHPTLPTVETLQRIVTTPNLPHSTRAKAYMDLADCIAEQGDGARQQHAATLEAAGTLYQQSSHAFGSLLVRAKQLQYGHRGGSADERIEELCEIEKQLETYGAWNDVSGCITGVIELGQREFVYVDESIQPRIEHMLQSMRDRGCSVVVMSLLDVAHHVLWLRGGANVGTALPSLERLSTSLSLMQAPALSFLTAQLLHDSYKKLGNVEKADEVAARLPGLASPRASAIFGHDDFFKLVQKETETAGPLQPETMGLRDDLWRVRQILSSSYDDELKAAQVQRLCNLGALYVRQGESGRRALGELDQLLALILSDVGEYAARLPHPASVTWTGHALQLQARIHYLKNDQAMGNEQKFYHLHRAVEFCNQAIAMYDAASLGLLSASARQQLATSHKTLWMLRGDNTSSEDSDLSIAAALHLEAKDILDRCGEQAASRLNARLLVGVWISAHTNNIAYLRVRKWARSGPFGDTTTATPNLANTILNRPIIGSVLKRSRFATQLLTSLEAVQTAGPQPRPGIETFSTLQECLEGLAELDFVSDMDRDDLSALKDRREAVAARQELNKAHGTRETFEAAFQIFDYIRDWPQLWHWVQKSKARSLSDQLGLGVSTHLPVELRDRLAKDADAQWKLREEASLVEAIGAELDKPNAGNSVYLRQRLYEMRRNIRQNPVVSEVLDWREGQPLSLGRVVQVVRDIPKPQGTEARSTVFVDWVVINTHYCVILQRDGQLYHYATSFTVQDSQQWKEEFERVIYDPDRSSPGSEMALLRRLSPLLQPISHLSQPGDLLVFSPSQDLFCVPLHAATLGPDTNALFIERHPIVYAHSTTVSCQAVSREIWAQRPARTVPHSIVAVYEEDDAGRAWDNKQRPMVYKQLLDELDPNNDDPALKFGPDVVKRDITERLGSAGVLTIIAHCDNNENKLLQGIRLPRGRSDGSGNRSPATAPKYTAADALRTESGESTVALMPATSLLMLLACGSAEESRDHLDEPLGLISAFLCRGVSSVVGTMWRLQFKTAGQFAASLRRHLDRGTAAHPGIVDLAAIFQQSVLGLKQSHGGRLYHWASFALYGSWVMRSPH</sequence>
<evidence type="ECO:0000313" key="3">
    <source>
        <dbReference type="EMBL" id="KAG7284503.1"/>
    </source>
</evidence>
<comment type="caution">
    <text evidence="3">The sequence shown here is derived from an EMBL/GenBank/DDBJ whole genome shotgun (WGS) entry which is preliminary data.</text>
</comment>
<reference evidence="3" key="1">
    <citation type="submission" date="2023-02" db="EMBL/GenBank/DDBJ databases">
        <authorList>
            <person name="Palmer J.M."/>
        </authorList>
    </citation>
    <scope>NUCLEOTIDE SEQUENCE</scope>
    <source>
        <strain evidence="3">FW57</strain>
    </source>
</reference>
<organism evidence="3 4">
    <name type="scientific">Staphylotrichum longicolle</name>
    <dbReference type="NCBI Taxonomy" id="669026"/>
    <lineage>
        <taxon>Eukaryota</taxon>
        <taxon>Fungi</taxon>
        <taxon>Dikarya</taxon>
        <taxon>Ascomycota</taxon>
        <taxon>Pezizomycotina</taxon>
        <taxon>Sordariomycetes</taxon>
        <taxon>Sordariomycetidae</taxon>
        <taxon>Sordariales</taxon>
        <taxon>Chaetomiaceae</taxon>
        <taxon>Staphylotrichum</taxon>
    </lineage>
</organism>
<accession>A0AAD4ENI1</accession>
<proteinExistence type="predicted"/>
<keyword evidence="4" id="KW-1185">Reference proteome</keyword>
<dbReference type="AlphaFoldDB" id="A0AAD4ENI1"/>
<name>A0AAD4ENI1_9PEZI</name>
<dbReference type="Pfam" id="PF12770">
    <property type="entry name" value="CHAT"/>
    <property type="match status" value="1"/>
</dbReference>
<protein>
    <recommendedName>
        <fullName evidence="2">CHAT domain-containing protein</fullName>
    </recommendedName>
</protein>
<evidence type="ECO:0000259" key="2">
    <source>
        <dbReference type="Pfam" id="PF12770"/>
    </source>
</evidence>
<dbReference type="EMBL" id="JAHCVI010000006">
    <property type="protein sequence ID" value="KAG7284503.1"/>
    <property type="molecule type" value="Genomic_DNA"/>
</dbReference>
<feature type="region of interest" description="Disordered" evidence="1">
    <location>
        <begin position="1013"/>
        <end position="1032"/>
    </location>
</feature>
<feature type="domain" description="CHAT" evidence="2">
    <location>
        <begin position="860"/>
        <end position="1156"/>
    </location>
</feature>
<dbReference type="Proteomes" id="UP001197093">
    <property type="component" value="Unassembled WGS sequence"/>
</dbReference>